<evidence type="ECO:0000313" key="1">
    <source>
        <dbReference type="EMBL" id="MDW4573513.1"/>
    </source>
</evidence>
<keyword evidence="2" id="KW-1185">Reference proteome</keyword>
<name>A0ABU4H2F6_9MICO</name>
<sequence>MSRVVLQKLLHPGLSAMLLDRGYDQVAGFVVEAAAATGLRTPQALRAAHGIADDGTPSLDVVRFVLPVCAALVPPAAVARPWPNYPHGFLSPVDDAIVPVWKLSTTRYPPGAELWRIYDDGHQEMVSAYGGAARGWSGAREWRPTSRYFGTRAVWNGIEYAADVAGDSVELTSFTTPQGDGWAQYRDATWSRTVAVGQCDVYELSFDAVLDDAPVRVLEVIGANVRVQLLDDDPEVARRLDAAMIDLGVFELSGIAGSRLTETQLTATHLLAPDA</sequence>
<dbReference type="EMBL" id="JAWQEV010000003">
    <property type="protein sequence ID" value="MDW4573513.1"/>
    <property type="molecule type" value="Genomic_DNA"/>
</dbReference>
<organism evidence="1 2">
    <name type="scientific">Microbacterium arthrosphaerae</name>
    <dbReference type="NCBI Taxonomy" id="792652"/>
    <lineage>
        <taxon>Bacteria</taxon>
        <taxon>Bacillati</taxon>
        <taxon>Actinomycetota</taxon>
        <taxon>Actinomycetes</taxon>
        <taxon>Micrococcales</taxon>
        <taxon>Microbacteriaceae</taxon>
        <taxon>Microbacterium</taxon>
    </lineage>
</organism>
<reference evidence="1 2" key="1">
    <citation type="submission" date="2023-11" db="EMBL/GenBank/DDBJ databases">
        <title>Draft genome sequence of Microbacterium arthrosphaerae JCM 30492.</title>
        <authorList>
            <person name="Zhang G."/>
            <person name="Ding Y."/>
        </authorList>
    </citation>
    <scope>NUCLEOTIDE SEQUENCE [LARGE SCALE GENOMIC DNA]</scope>
    <source>
        <strain evidence="1 2">JCM 30492</strain>
    </source>
</reference>
<protein>
    <submittedName>
        <fullName evidence="1">Uncharacterized protein</fullName>
    </submittedName>
</protein>
<gene>
    <name evidence="1" type="ORF">R8Z58_12085</name>
</gene>
<evidence type="ECO:0000313" key="2">
    <source>
        <dbReference type="Proteomes" id="UP001283109"/>
    </source>
</evidence>
<proteinExistence type="predicted"/>
<comment type="caution">
    <text evidence="1">The sequence shown here is derived from an EMBL/GenBank/DDBJ whole genome shotgun (WGS) entry which is preliminary data.</text>
</comment>
<dbReference type="Proteomes" id="UP001283109">
    <property type="component" value="Unassembled WGS sequence"/>
</dbReference>
<dbReference type="RefSeq" id="WP_318354013.1">
    <property type="nucleotide sequence ID" value="NZ_JAWQEV010000003.1"/>
</dbReference>
<accession>A0ABU4H2F6</accession>